<evidence type="ECO:0000256" key="1">
    <source>
        <dbReference type="SAM" id="Coils"/>
    </source>
</evidence>
<name>A0A177STX1_PSEPU</name>
<gene>
    <name evidence="2" type="ORF">AYO28_09055</name>
</gene>
<dbReference type="EMBL" id="LUCV01000006">
    <property type="protein sequence ID" value="OAI94383.1"/>
    <property type="molecule type" value="Genomic_DNA"/>
</dbReference>
<organism evidence="2 3">
    <name type="scientific">Pseudomonas putida</name>
    <name type="common">Arthrobacter siderocapsulatus</name>
    <dbReference type="NCBI Taxonomy" id="303"/>
    <lineage>
        <taxon>Bacteria</taxon>
        <taxon>Pseudomonadati</taxon>
        <taxon>Pseudomonadota</taxon>
        <taxon>Gammaproteobacteria</taxon>
        <taxon>Pseudomonadales</taxon>
        <taxon>Pseudomonadaceae</taxon>
        <taxon>Pseudomonas</taxon>
    </lineage>
</organism>
<dbReference type="Proteomes" id="UP000077752">
    <property type="component" value="Unassembled WGS sequence"/>
</dbReference>
<protein>
    <submittedName>
        <fullName evidence="2">Uncharacterized protein</fullName>
    </submittedName>
</protein>
<evidence type="ECO:0000313" key="3">
    <source>
        <dbReference type="Proteomes" id="UP000077752"/>
    </source>
</evidence>
<keyword evidence="1" id="KW-0175">Coiled coil</keyword>
<evidence type="ECO:0000313" key="2">
    <source>
        <dbReference type="EMBL" id="OAI94383.1"/>
    </source>
</evidence>
<reference evidence="2 3" key="1">
    <citation type="submission" date="2016-03" db="EMBL/GenBank/DDBJ databases">
        <title>Draft Genome Assembly of Pseudomonas putida strain CBF10-2.</title>
        <authorList>
            <person name="Iyer R.S."/>
            <person name="Damania A."/>
        </authorList>
    </citation>
    <scope>NUCLEOTIDE SEQUENCE [LARGE SCALE GENOMIC DNA]</scope>
    <source>
        <strain evidence="2 3">CBF10-2</strain>
    </source>
</reference>
<comment type="caution">
    <text evidence="2">The sequence shown here is derived from an EMBL/GenBank/DDBJ whole genome shotgun (WGS) entry which is preliminary data.</text>
</comment>
<feature type="coiled-coil region" evidence="1">
    <location>
        <begin position="75"/>
        <end position="102"/>
    </location>
</feature>
<dbReference type="AlphaFoldDB" id="A0A177STX1"/>
<proteinExistence type="predicted"/>
<accession>A0A177STX1</accession>
<sequence>MDDVSTGNLTPGTLQALVEDNVRHYEMILSRHESAELKAWHRQAVMTQDIIADLRRQPNAPLHNAHLESDVRYALKQWVTEVEKARQALDAIEQDITRLVGEFRPLLAKREQQLLQLWRQHLEHPDFSDYLQRLGPLNNEHARLSESQARLARERDEKMPAYERNDLYVYLRGRRYGTDDYTCKGLSRTLDDWLANKINYRENRRNELILRSMPDALNELIGECANKIQALEQLNSTSWSTRLDKLKRNPDGLRFSLLVKQIIAAKSHANDAYAKLNNFFAEEDELGNNAEQWMDEQIDAEDLYQALEILIERHPDKRQVFDRHRDALNAVNDALEASIERADQAMDDYLHAKALEWTLRDLRSADGTCDPSCNCDCHHALVNDDHEEEEEEEEAQAQCPCLYNAERFYSYPASLHFPDLIESYMKRNLTAADLLEVFDTQRQWFIDAE</sequence>
<feature type="coiled-coil region" evidence="1">
    <location>
        <begin position="325"/>
        <end position="352"/>
    </location>
</feature>
<dbReference type="RefSeq" id="WP_064301671.1">
    <property type="nucleotide sequence ID" value="NZ_LUCV01000006.1"/>
</dbReference>